<feature type="non-terminal residue" evidence="1">
    <location>
        <position position="1"/>
    </location>
</feature>
<proteinExistence type="predicted"/>
<reference evidence="1" key="1">
    <citation type="submission" date="2018-05" db="EMBL/GenBank/DDBJ databases">
        <authorList>
            <person name="Lanie J.A."/>
            <person name="Ng W.-L."/>
            <person name="Kazmierczak K.M."/>
            <person name="Andrzejewski T.M."/>
            <person name="Davidsen T.M."/>
            <person name="Wayne K.J."/>
            <person name="Tettelin H."/>
            <person name="Glass J.I."/>
            <person name="Rusch D."/>
            <person name="Podicherti R."/>
            <person name="Tsui H.-C.T."/>
            <person name="Winkler M.E."/>
        </authorList>
    </citation>
    <scope>NUCLEOTIDE SEQUENCE</scope>
</reference>
<dbReference type="AlphaFoldDB" id="A0A382LR48"/>
<sequence>PTESLMIENEIFDEKLLSIVAKFSRKHQFRIW</sequence>
<name>A0A382LR48_9ZZZZ</name>
<gene>
    <name evidence="1" type="ORF">METZ01_LOCUS292098</name>
</gene>
<protein>
    <submittedName>
        <fullName evidence="1">Uncharacterized protein</fullName>
    </submittedName>
</protein>
<organism evidence="1">
    <name type="scientific">marine metagenome</name>
    <dbReference type="NCBI Taxonomy" id="408172"/>
    <lineage>
        <taxon>unclassified sequences</taxon>
        <taxon>metagenomes</taxon>
        <taxon>ecological metagenomes</taxon>
    </lineage>
</organism>
<dbReference type="EMBL" id="UINC01088748">
    <property type="protein sequence ID" value="SVC39244.1"/>
    <property type="molecule type" value="Genomic_DNA"/>
</dbReference>
<evidence type="ECO:0000313" key="1">
    <source>
        <dbReference type="EMBL" id="SVC39244.1"/>
    </source>
</evidence>
<accession>A0A382LR48</accession>